<organism evidence="3 4">
    <name type="scientific">Candidatus Iainarchaeum sp</name>
    <dbReference type="NCBI Taxonomy" id="3101447"/>
    <lineage>
        <taxon>Archaea</taxon>
        <taxon>Candidatus Iainarchaeota</taxon>
        <taxon>Candidatus Iainarchaeia</taxon>
        <taxon>Candidatus Iainarchaeales</taxon>
        <taxon>Candidatus Iainarchaeaceae</taxon>
        <taxon>Candidatus Iainarchaeum</taxon>
    </lineage>
</organism>
<dbReference type="EMBL" id="JAGVWD010000039">
    <property type="protein sequence ID" value="MBS3057493.1"/>
    <property type="molecule type" value="Genomic_DNA"/>
</dbReference>
<dbReference type="Proteomes" id="UP000677687">
    <property type="component" value="Unassembled WGS sequence"/>
</dbReference>
<dbReference type="GO" id="GO:0006412">
    <property type="term" value="P:translation"/>
    <property type="evidence" value="ECO:0007669"/>
    <property type="project" value="InterPro"/>
</dbReference>
<reference evidence="3" key="1">
    <citation type="submission" date="2021-03" db="EMBL/GenBank/DDBJ databases">
        <authorList>
            <person name="Jaffe A."/>
        </authorList>
    </citation>
    <scope>NUCLEOTIDE SEQUENCE</scope>
    <source>
        <strain evidence="3">RIFCSPHIGHO2_01_FULL_AR10_44_11</strain>
    </source>
</reference>
<evidence type="ECO:0000313" key="3">
    <source>
        <dbReference type="EMBL" id="MBS3057493.1"/>
    </source>
</evidence>
<reference evidence="3" key="2">
    <citation type="submission" date="2021-05" db="EMBL/GenBank/DDBJ databases">
        <title>Protein family content uncovers lineage relationships and bacterial pathway maintenance mechanisms in DPANN archaea.</title>
        <authorList>
            <person name="Castelle C.J."/>
            <person name="Meheust R."/>
            <person name="Jaffe A.L."/>
            <person name="Seitz K."/>
            <person name="Gong X."/>
            <person name="Baker B.J."/>
            <person name="Banfield J.F."/>
        </authorList>
    </citation>
    <scope>NUCLEOTIDE SEQUENCE</scope>
    <source>
        <strain evidence="3">RIFCSPHIGHO2_01_FULL_AR10_44_11</strain>
    </source>
</reference>
<evidence type="ECO:0000313" key="4">
    <source>
        <dbReference type="Proteomes" id="UP000677687"/>
    </source>
</evidence>
<dbReference type="InterPro" id="IPR000754">
    <property type="entry name" value="Ribosomal_uS9"/>
</dbReference>
<dbReference type="InterPro" id="IPR014721">
    <property type="entry name" value="Ribsml_uS5_D2-typ_fold_subgr"/>
</dbReference>
<dbReference type="Pfam" id="PF00380">
    <property type="entry name" value="Ribosomal_S9"/>
    <property type="match status" value="1"/>
</dbReference>
<comment type="caution">
    <text evidence="3">The sequence shown here is derived from an EMBL/GenBank/DDBJ whole genome shotgun (WGS) entry which is preliminary data.</text>
</comment>
<dbReference type="PANTHER" id="PTHR21569:SF16">
    <property type="entry name" value="RIBOSOMAL PROTEIN S16"/>
    <property type="match status" value="1"/>
</dbReference>
<keyword evidence="2" id="KW-0687">Ribonucleoprotein</keyword>
<dbReference type="NCBIfam" id="NF001749">
    <property type="entry name" value="PRK00474.1"/>
    <property type="match status" value="1"/>
</dbReference>
<gene>
    <name evidence="3" type="ORF">J4415_02585</name>
</gene>
<evidence type="ECO:0000256" key="2">
    <source>
        <dbReference type="ARBA" id="ARBA00023274"/>
    </source>
</evidence>
<dbReference type="AlphaFoldDB" id="A0A8T4KR41"/>
<accession>A0A8T4KR41</accession>
<proteinExistence type="predicted"/>
<evidence type="ECO:0000256" key="1">
    <source>
        <dbReference type="ARBA" id="ARBA00022980"/>
    </source>
</evidence>
<dbReference type="GO" id="GO:0003735">
    <property type="term" value="F:structural constituent of ribosome"/>
    <property type="evidence" value="ECO:0007669"/>
    <property type="project" value="InterPro"/>
</dbReference>
<dbReference type="SUPFAM" id="SSF54211">
    <property type="entry name" value="Ribosomal protein S5 domain 2-like"/>
    <property type="match status" value="1"/>
</dbReference>
<dbReference type="GO" id="GO:0000462">
    <property type="term" value="P:maturation of SSU-rRNA from tricistronic rRNA transcript (SSU-rRNA, 5.8S rRNA, LSU-rRNA)"/>
    <property type="evidence" value="ECO:0007669"/>
    <property type="project" value="TreeGrafter"/>
</dbReference>
<dbReference type="Gene3D" id="3.30.230.10">
    <property type="match status" value="1"/>
</dbReference>
<keyword evidence="1 3" id="KW-0689">Ribosomal protein</keyword>
<dbReference type="PANTHER" id="PTHR21569">
    <property type="entry name" value="RIBOSOMAL PROTEIN S9"/>
    <property type="match status" value="1"/>
</dbReference>
<dbReference type="GO" id="GO:0003723">
    <property type="term" value="F:RNA binding"/>
    <property type="evidence" value="ECO:0007669"/>
    <property type="project" value="TreeGrafter"/>
</dbReference>
<name>A0A8T4KR41_9ARCH</name>
<dbReference type="InterPro" id="IPR020568">
    <property type="entry name" value="Ribosomal_Su5_D2-typ_SF"/>
</dbReference>
<sequence length="144" mass="15978">MSTEQKASKKARRKGVVTKARRKTAIAHATLRKGTGRIRVNRMLLEIIQPRYVQLLIKEPITLAGDLANDIDVDVSVKGSGQMAQAVAARGAIAKALVSYTNSPKLKKEFLDYNRMLIVDDIRQTEPKKPLGKGARAKKQKSKR</sequence>
<protein>
    <submittedName>
        <fullName evidence="3">30S ribosomal protein S9</fullName>
    </submittedName>
</protein>
<dbReference type="GO" id="GO:0022627">
    <property type="term" value="C:cytosolic small ribosomal subunit"/>
    <property type="evidence" value="ECO:0007669"/>
    <property type="project" value="TreeGrafter"/>
</dbReference>